<dbReference type="AlphaFoldDB" id="A0A2P8A4N2"/>
<dbReference type="STRING" id="40998.A0A2P8A4N2"/>
<evidence type="ECO:0008006" key="4">
    <source>
        <dbReference type="Google" id="ProtNLM"/>
    </source>
</evidence>
<feature type="compositionally biased region" description="Basic residues" evidence="1">
    <location>
        <begin position="1"/>
        <end position="18"/>
    </location>
</feature>
<gene>
    <name evidence="2" type="ORF">B9Z65_2813</name>
</gene>
<evidence type="ECO:0000256" key="1">
    <source>
        <dbReference type="SAM" id="MobiDB-lite"/>
    </source>
</evidence>
<accession>A0A2P8A4N2</accession>
<reference evidence="2 3" key="1">
    <citation type="submission" date="2017-05" db="EMBL/GenBank/DDBJ databases">
        <title>Draft genome sequence of Elsinoe australis.</title>
        <authorList>
            <person name="Cheng Q."/>
        </authorList>
    </citation>
    <scope>NUCLEOTIDE SEQUENCE [LARGE SCALE GENOMIC DNA]</scope>
    <source>
        <strain evidence="2 3">NL1</strain>
    </source>
</reference>
<dbReference type="OrthoDB" id="1914839at2759"/>
<protein>
    <recommendedName>
        <fullName evidence="4">Assembly chaperone of rpl4</fullName>
    </recommendedName>
</protein>
<dbReference type="EMBL" id="NHZQ01000067">
    <property type="protein sequence ID" value="PSK55424.1"/>
    <property type="molecule type" value="Genomic_DNA"/>
</dbReference>
<comment type="caution">
    <text evidence="2">The sequence shown here is derived from an EMBL/GenBank/DDBJ whole genome shotgun (WGS) entry which is preliminary data.</text>
</comment>
<proteinExistence type="predicted"/>
<dbReference type="CDD" id="cd24142">
    <property type="entry name" value="ACL4-like"/>
    <property type="match status" value="1"/>
</dbReference>
<evidence type="ECO:0000313" key="2">
    <source>
        <dbReference type="EMBL" id="PSK55424.1"/>
    </source>
</evidence>
<dbReference type="SUPFAM" id="SSF48452">
    <property type="entry name" value="TPR-like"/>
    <property type="match status" value="1"/>
</dbReference>
<name>A0A2P8A4N2_9PEZI</name>
<dbReference type="Gene3D" id="1.25.40.10">
    <property type="entry name" value="Tetratricopeptide repeat domain"/>
    <property type="match status" value="2"/>
</dbReference>
<feature type="compositionally biased region" description="Acidic residues" evidence="1">
    <location>
        <begin position="370"/>
        <end position="392"/>
    </location>
</feature>
<feature type="region of interest" description="Disordered" evidence="1">
    <location>
        <begin position="1"/>
        <end position="20"/>
    </location>
</feature>
<organism evidence="2 3">
    <name type="scientific">Elsinoe australis</name>
    <dbReference type="NCBI Taxonomy" id="40998"/>
    <lineage>
        <taxon>Eukaryota</taxon>
        <taxon>Fungi</taxon>
        <taxon>Dikarya</taxon>
        <taxon>Ascomycota</taxon>
        <taxon>Pezizomycotina</taxon>
        <taxon>Dothideomycetes</taxon>
        <taxon>Dothideomycetidae</taxon>
        <taxon>Myriangiales</taxon>
        <taxon>Elsinoaceae</taxon>
        <taxon>Elsinoe</taxon>
    </lineage>
</organism>
<dbReference type="InterPro" id="IPR011990">
    <property type="entry name" value="TPR-like_helical_dom_sf"/>
</dbReference>
<sequence>MAKTKTKSPTTKHARKPSKSAEELYTLALDAFSQSNAAEALTHAQSLLAVVDPSFSTGKSTTPLPIALPALNLLGEISIETGDEDGARRYFLLATELDPSGSIPDEAGGGAEKFMWLAQLSAEGGFDSVQWFERGVKCLRAQIEALEGASGEEAEMAREEKRERVADALCSVVEIYMTDLSWEENAEQRCEALITEALLFAPENPGVLQTLASVRLSQVRVEEARSALGRSMAVWRDLEPDDEMVPDFSTRISLARLLMEAEMEDEAMVVLERLALEDDQSVEACYLGGWCLHLMAEKKQGSLPNGGETGVNGSNLDEESRSLLQASRKWLTNTINLYDLQQYEDDRLRQHTDELLQKLSDVLGPAEKGPEEDEIAEWVDEEDSGDEDMAEA</sequence>
<keyword evidence="3" id="KW-1185">Reference proteome</keyword>
<evidence type="ECO:0000313" key="3">
    <source>
        <dbReference type="Proteomes" id="UP000243723"/>
    </source>
</evidence>
<feature type="region of interest" description="Disordered" evidence="1">
    <location>
        <begin position="361"/>
        <end position="392"/>
    </location>
</feature>
<dbReference type="Proteomes" id="UP000243723">
    <property type="component" value="Unassembled WGS sequence"/>
</dbReference>